<name>A0A068RXQ6_9FUNG</name>
<evidence type="ECO:0000313" key="2">
    <source>
        <dbReference type="Proteomes" id="UP000027586"/>
    </source>
</evidence>
<dbReference type="VEuPathDB" id="FungiDB:LCOR_06006.1"/>
<reference evidence="1" key="1">
    <citation type="submission" date="2013-08" db="EMBL/GenBank/DDBJ databases">
        <title>Gene expansion shapes genome architecture in the human pathogen Lichtheimia corymbifera: an evolutionary genomics analysis in the ancient terrestrial Mucorales (Mucoromycotina).</title>
        <authorList>
            <person name="Schwartze V.U."/>
            <person name="Winter S."/>
            <person name="Shelest E."/>
            <person name="Marcet-Houben M."/>
            <person name="Horn F."/>
            <person name="Wehner S."/>
            <person name="Hoffmann K."/>
            <person name="Riege K."/>
            <person name="Sammeth M."/>
            <person name="Nowrousian M."/>
            <person name="Valiante V."/>
            <person name="Linde J."/>
            <person name="Jacobsen I.D."/>
            <person name="Marz M."/>
            <person name="Brakhage A.A."/>
            <person name="Gabaldon T."/>
            <person name="Bocker S."/>
            <person name="Voigt K."/>
        </authorList>
    </citation>
    <scope>NUCLEOTIDE SEQUENCE [LARGE SCALE GENOMIC DNA]</scope>
    <source>
        <strain evidence="1">FSU 9682</strain>
    </source>
</reference>
<keyword evidence="2" id="KW-1185">Reference proteome</keyword>
<sequence length="161" mass="18183">MMTGPPSQSPTLRRSWANVVKNKSITLYEEEDYEEACRARQAETILARALNTNAVIFDFGTNIPSKVEAYRTITQIGPILGARIISRSRNPKALLIEVRYEDDKHRDQAIDVGVTYDNITYRATRALTLDAEITKVNFSSLPFLPQEAIRQGLEETMSLYG</sequence>
<dbReference type="OrthoDB" id="2287714at2759"/>
<gene>
    <name evidence="1" type="ORF">LCOR_06006.1</name>
</gene>
<organism evidence="1 2">
    <name type="scientific">Lichtheimia corymbifera JMRC:FSU:9682</name>
    <dbReference type="NCBI Taxonomy" id="1263082"/>
    <lineage>
        <taxon>Eukaryota</taxon>
        <taxon>Fungi</taxon>
        <taxon>Fungi incertae sedis</taxon>
        <taxon>Mucoromycota</taxon>
        <taxon>Mucoromycotina</taxon>
        <taxon>Mucoromycetes</taxon>
        <taxon>Mucorales</taxon>
        <taxon>Lichtheimiaceae</taxon>
        <taxon>Lichtheimia</taxon>
    </lineage>
</organism>
<dbReference type="AlphaFoldDB" id="A0A068RXQ6"/>
<dbReference type="Proteomes" id="UP000027586">
    <property type="component" value="Unassembled WGS sequence"/>
</dbReference>
<dbReference type="EMBL" id="CBTN010000025">
    <property type="protein sequence ID" value="CDH54789.1"/>
    <property type="molecule type" value="Genomic_DNA"/>
</dbReference>
<proteinExistence type="predicted"/>
<accession>A0A068RXQ6</accession>
<evidence type="ECO:0000313" key="1">
    <source>
        <dbReference type="EMBL" id="CDH54789.1"/>
    </source>
</evidence>
<protein>
    <submittedName>
        <fullName evidence="1">Uncharacterized protein</fullName>
    </submittedName>
</protein>
<comment type="caution">
    <text evidence="1">The sequence shown here is derived from an EMBL/GenBank/DDBJ whole genome shotgun (WGS) entry which is preliminary data.</text>
</comment>